<proteinExistence type="inferred from homology"/>
<reference evidence="3 4" key="1">
    <citation type="submission" date="2020-04" db="EMBL/GenBank/DDBJ databases">
        <title>Massilia sp. RP-1-19 isolated from soil.</title>
        <authorList>
            <person name="Dahal R.H."/>
        </authorList>
    </citation>
    <scope>NUCLEOTIDE SEQUENCE [LARGE SCALE GENOMIC DNA]</scope>
    <source>
        <strain evidence="3 4">RP-1-19</strain>
    </source>
</reference>
<protein>
    <submittedName>
        <fullName evidence="3">Ribonuclease</fullName>
    </submittedName>
</protein>
<dbReference type="Pfam" id="PF00445">
    <property type="entry name" value="Ribonuclease_T2"/>
    <property type="match status" value="1"/>
</dbReference>
<evidence type="ECO:0000313" key="4">
    <source>
        <dbReference type="Proteomes" id="UP000583752"/>
    </source>
</evidence>
<dbReference type="Gene3D" id="3.90.730.10">
    <property type="entry name" value="Ribonuclease T2-like"/>
    <property type="match status" value="1"/>
</dbReference>
<dbReference type="Proteomes" id="UP000583752">
    <property type="component" value="Unassembled WGS sequence"/>
</dbReference>
<dbReference type="GO" id="GO:0006401">
    <property type="term" value="P:RNA catabolic process"/>
    <property type="evidence" value="ECO:0007669"/>
    <property type="project" value="TreeGrafter"/>
</dbReference>
<dbReference type="GO" id="GO:0033897">
    <property type="term" value="F:ribonuclease T2 activity"/>
    <property type="evidence" value="ECO:0007669"/>
    <property type="project" value="InterPro"/>
</dbReference>
<dbReference type="AlphaFoldDB" id="A0A848HJK0"/>
<dbReference type="InterPro" id="IPR036430">
    <property type="entry name" value="RNase_T2-like_sf"/>
</dbReference>
<comment type="similarity">
    <text evidence="1 2">Belongs to the RNase T2 family.</text>
</comment>
<evidence type="ECO:0000256" key="2">
    <source>
        <dbReference type="RuleBase" id="RU004328"/>
    </source>
</evidence>
<sequence length="217" mass="24401">MHVIKILLVVVTAALGFNAEARRPSDAPGQFDYYAVALSWSPSYCATRNDPDQCAIGRRLGFVLHGLWPQHERGYPENCSTEKLPRHVKDKYSSLFPSERLAEHEWKKHGSCSGLDPAGYFVLSGKLKSQVAIPPAFQQPSSPVRVSYGEFVQAFKRANPKLQQYSVLPFCAAGGRFLREVHVCYNKRGESRSCSEGQIKRSYSSCRQESFVLQNVR</sequence>
<dbReference type="InterPro" id="IPR001568">
    <property type="entry name" value="RNase_T2-like"/>
</dbReference>
<dbReference type="EMBL" id="JABBGG010000004">
    <property type="protein sequence ID" value="NML61207.1"/>
    <property type="molecule type" value="Genomic_DNA"/>
</dbReference>
<dbReference type="PANTHER" id="PTHR11240:SF22">
    <property type="entry name" value="RIBONUCLEASE T2"/>
    <property type="match status" value="1"/>
</dbReference>
<dbReference type="InterPro" id="IPR033130">
    <property type="entry name" value="RNase_T2_His_AS_2"/>
</dbReference>
<keyword evidence="4" id="KW-1185">Reference proteome</keyword>
<dbReference type="InterPro" id="IPR018188">
    <property type="entry name" value="RNase_T2_His_AS_1"/>
</dbReference>
<gene>
    <name evidence="3" type="ORF">HHL21_08955</name>
</gene>
<evidence type="ECO:0000256" key="1">
    <source>
        <dbReference type="ARBA" id="ARBA00007469"/>
    </source>
</evidence>
<dbReference type="RefSeq" id="WP_169464904.1">
    <property type="nucleotide sequence ID" value="NZ_JABBGG010000004.1"/>
</dbReference>
<organism evidence="3 4">
    <name type="scientific">Massilia polaris</name>
    <dbReference type="NCBI Taxonomy" id="2728846"/>
    <lineage>
        <taxon>Bacteria</taxon>
        <taxon>Pseudomonadati</taxon>
        <taxon>Pseudomonadota</taxon>
        <taxon>Betaproteobacteria</taxon>
        <taxon>Burkholderiales</taxon>
        <taxon>Oxalobacteraceae</taxon>
        <taxon>Telluria group</taxon>
        <taxon>Massilia</taxon>
    </lineage>
</organism>
<dbReference type="PANTHER" id="PTHR11240">
    <property type="entry name" value="RIBONUCLEASE T2"/>
    <property type="match status" value="1"/>
</dbReference>
<accession>A0A848HJK0</accession>
<evidence type="ECO:0000313" key="3">
    <source>
        <dbReference type="EMBL" id="NML61207.1"/>
    </source>
</evidence>
<dbReference type="PROSITE" id="PS00530">
    <property type="entry name" value="RNASE_T2_1"/>
    <property type="match status" value="1"/>
</dbReference>
<dbReference type="SUPFAM" id="SSF55895">
    <property type="entry name" value="Ribonuclease Rh-like"/>
    <property type="match status" value="1"/>
</dbReference>
<comment type="caution">
    <text evidence="3">The sequence shown here is derived from an EMBL/GenBank/DDBJ whole genome shotgun (WGS) entry which is preliminary data.</text>
</comment>
<dbReference type="PROSITE" id="PS00531">
    <property type="entry name" value="RNASE_T2_2"/>
    <property type="match status" value="1"/>
</dbReference>
<name>A0A848HJK0_9BURK</name>
<dbReference type="GO" id="GO:0003723">
    <property type="term" value="F:RNA binding"/>
    <property type="evidence" value="ECO:0007669"/>
    <property type="project" value="InterPro"/>
</dbReference>